<keyword evidence="3" id="KW-1185">Reference proteome</keyword>
<evidence type="ECO:0000313" key="2">
    <source>
        <dbReference type="EMBL" id="GAX83321.1"/>
    </source>
</evidence>
<dbReference type="EMBL" id="BEGY01000096">
    <property type="protein sequence ID" value="GAX83321.1"/>
    <property type="molecule type" value="Genomic_DNA"/>
</dbReference>
<accession>A0A250XJQ5</accession>
<evidence type="ECO:0000256" key="1">
    <source>
        <dbReference type="SAM" id="MobiDB-lite"/>
    </source>
</evidence>
<reference evidence="2 3" key="1">
    <citation type="submission" date="2017-08" db="EMBL/GenBank/DDBJ databases">
        <title>Acidophilic green algal genome provides insights into adaptation to an acidic environment.</title>
        <authorList>
            <person name="Hirooka S."/>
            <person name="Hirose Y."/>
            <person name="Kanesaki Y."/>
            <person name="Higuchi S."/>
            <person name="Fujiwara T."/>
            <person name="Onuma R."/>
            <person name="Era A."/>
            <person name="Ohbayashi R."/>
            <person name="Uzuka A."/>
            <person name="Nozaki H."/>
            <person name="Yoshikawa H."/>
            <person name="Miyagishima S.Y."/>
        </authorList>
    </citation>
    <scope>NUCLEOTIDE SEQUENCE [LARGE SCALE GENOMIC DNA]</scope>
    <source>
        <strain evidence="2 3">NIES-2499</strain>
    </source>
</reference>
<sequence length="434" mass="48043">MAESSMQKRTVSMAERPTDPSSKKGTHLASRLLSYKLPTDGWVIKVCGNKAYKYQHQEIGEFTSLTKAVDAAFVVHNHLDPTVKDPRGIRSGISKKRLNTSAPEQTSKKHRLLSAGSKQALEHIKRSTWKLPPEWSQFQSRQKSITNEAAKIVDVLLVDVEEWKNLDVDQESWKIPGIMNTGLKCLERSTLVLDKKTKDILVLFATGEGLDVIFPESSDWSILLSDTYDILSENMRPSTRPGIFMFGARKAQYAKQSKYLQAGYYTTKSPAKADLLYKDPALLQTVYASTASIGAAERAFSASAAEVREKHMKKCQVQSIVPRINGAANHAVSTGVSCNYGVENTCKLHTDEGQLEVIALCKKHADQPGQHLFVVADAGVICDLKDQKSFIMVPSYLRHGTLLDACAESQKRIGQVSLSFHDGIDKSLVDLCIT</sequence>
<feature type="compositionally biased region" description="Polar residues" evidence="1">
    <location>
        <begin position="1"/>
        <end position="10"/>
    </location>
</feature>
<dbReference type="Proteomes" id="UP000232323">
    <property type="component" value="Unassembled WGS sequence"/>
</dbReference>
<protein>
    <submittedName>
        <fullName evidence="2">Uncharacterized protein</fullName>
    </submittedName>
</protein>
<proteinExistence type="predicted"/>
<gene>
    <name evidence="2" type="ORF">CEUSTIGMA_g10747.t1</name>
</gene>
<feature type="region of interest" description="Disordered" evidence="1">
    <location>
        <begin position="1"/>
        <end position="27"/>
    </location>
</feature>
<evidence type="ECO:0000313" key="3">
    <source>
        <dbReference type="Proteomes" id="UP000232323"/>
    </source>
</evidence>
<organism evidence="2 3">
    <name type="scientific">Chlamydomonas eustigma</name>
    <dbReference type="NCBI Taxonomy" id="1157962"/>
    <lineage>
        <taxon>Eukaryota</taxon>
        <taxon>Viridiplantae</taxon>
        <taxon>Chlorophyta</taxon>
        <taxon>core chlorophytes</taxon>
        <taxon>Chlorophyceae</taxon>
        <taxon>CS clade</taxon>
        <taxon>Chlamydomonadales</taxon>
        <taxon>Chlamydomonadaceae</taxon>
        <taxon>Chlamydomonas</taxon>
    </lineage>
</organism>
<comment type="caution">
    <text evidence="2">The sequence shown here is derived from an EMBL/GenBank/DDBJ whole genome shotgun (WGS) entry which is preliminary data.</text>
</comment>
<name>A0A250XJQ5_9CHLO</name>
<dbReference type="AlphaFoldDB" id="A0A250XJQ5"/>